<proteinExistence type="predicted"/>
<accession>A0AAD8AYC7</accession>
<feature type="region of interest" description="Disordered" evidence="1">
    <location>
        <begin position="52"/>
        <end position="80"/>
    </location>
</feature>
<organism evidence="2 3">
    <name type="scientific">Biomphalaria pfeifferi</name>
    <name type="common">Bloodfluke planorb</name>
    <name type="synonym">Freshwater snail</name>
    <dbReference type="NCBI Taxonomy" id="112525"/>
    <lineage>
        <taxon>Eukaryota</taxon>
        <taxon>Metazoa</taxon>
        <taxon>Spiralia</taxon>
        <taxon>Lophotrochozoa</taxon>
        <taxon>Mollusca</taxon>
        <taxon>Gastropoda</taxon>
        <taxon>Heterobranchia</taxon>
        <taxon>Euthyneura</taxon>
        <taxon>Panpulmonata</taxon>
        <taxon>Hygrophila</taxon>
        <taxon>Lymnaeoidea</taxon>
        <taxon>Planorbidae</taxon>
        <taxon>Biomphalaria</taxon>
    </lineage>
</organism>
<dbReference type="Proteomes" id="UP001233172">
    <property type="component" value="Unassembled WGS sequence"/>
</dbReference>
<gene>
    <name evidence="2" type="ORF">Bpfe_025938</name>
</gene>
<protein>
    <submittedName>
        <fullName evidence="2">Uncharacterized protein</fullName>
    </submittedName>
</protein>
<reference evidence="2" key="2">
    <citation type="submission" date="2023-04" db="EMBL/GenBank/DDBJ databases">
        <authorList>
            <person name="Bu L."/>
            <person name="Lu L."/>
            <person name="Laidemitt M.R."/>
            <person name="Zhang S.M."/>
            <person name="Mutuku M."/>
            <person name="Mkoji G."/>
            <person name="Steinauer M."/>
            <person name="Loker E.S."/>
        </authorList>
    </citation>
    <scope>NUCLEOTIDE SEQUENCE</scope>
    <source>
        <strain evidence="2">KasaAsao</strain>
        <tissue evidence="2">Whole Snail</tissue>
    </source>
</reference>
<keyword evidence="3" id="KW-1185">Reference proteome</keyword>
<dbReference type="AlphaFoldDB" id="A0AAD8AYC7"/>
<comment type="caution">
    <text evidence="2">The sequence shown here is derived from an EMBL/GenBank/DDBJ whole genome shotgun (WGS) entry which is preliminary data.</text>
</comment>
<name>A0AAD8AYC7_BIOPF</name>
<reference evidence="2" key="1">
    <citation type="journal article" date="2023" name="PLoS Negl. Trop. Dis.">
        <title>A genome sequence for Biomphalaria pfeifferi, the major vector snail for the human-infecting parasite Schistosoma mansoni.</title>
        <authorList>
            <person name="Bu L."/>
            <person name="Lu L."/>
            <person name="Laidemitt M.R."/>
            <person name="Zhang S.M."/>
            <person name="Mutuku M."/>
            <person name="Mkoji G."/>
            <person name="Steinauer M."/>
            <person name="Loker E.S."/>
        </authorList>
    </citation>
    <scope>NUCLEOTIDE SEQUENCE</scope>
    <source>
        <strain evidence="2">KasaAsao</strain>
    </source>
</reference>
<evidence type="ECO:0000313" key="2">
    <source>
        <dbReference type="EMBL" id="KAK0044650.1"/>
    </source>
</evidence>
<feature type="compositionally biased region" description="Polar residues" evidence="1">
    <location>
        <begin position="61"/>
        <end position="80"/>
    </location>
</feature>
<evidence type="ECO:0000313" key="3">
    <source>
        <dbReference type="Proteomes" id="UP001233172"/>
    </source>
</evidence>
<dbReference type="EMBL" id="JASAOG010000194">
    <property type="protein sequence ID" value="KAK0044650.1"/>
    <property type="molecule type" value="Genomic_DNA"/>
</dbReference>
<evidence type="ECO:0000256" key="1">
    <source>
        <dbReference type="SAM" id="MobiDB-lite"/>
    </source>
</evidence>
<sequence length="80" mass="8465">MCLGGANGATVTSLALKVGLLNSHEPISLNEVSCYDKPRRYSENAYVRISKRNPIGPAETDSLNTLHTETSSGKASDSAV</sequence>